<dbReference type="GO" id="GO:0008270">
    <property type="term" value="F:zinc ion binding"/>
    <property type="evidence" value="ECO:0007669"/>
    <property type="project" value="UniProtKB-UniRule"/>
</dbReference>
<dbReference type="NCBIfam" id="TIGR01391">
    <property type="entry name" value="dnaG"/>
    <property type="match status" value="1"/>
</dbReference>
<dbReference type="GO" id="GO:0006269">
    <property type="term" value="P:DNA replication, synthesis of primer"/>
    <property type="evidence" value="ECO:0007669"/>
    <property type="project" value="UniProtKB-UniRule"/>
</dbReference>
<dbReference type="CDD" id="cd03364">
    <property type="entry name" value="TOPRIM_DnaG_primases"/>
    <property type="match status" value="1"/>
</dbReference>
<dbReference type="InterPro" id="IPR006171">
    <property type="entry name" value="TOPRIM_dom"/>
</dbReference>
<evidence type="ECO:0000256" key="5">
    <source>
        <dbReference type="ARBA" id="ARBA00022705"/>
    </source>
</evidence>
<dbReference type="GO" id="GO:1990077">
    <property type="term" value="C:primosome complex"/>
    <property type="evidence" value="ECO:0007669"/>
    <property type="project" value="UniProtKB-KW"/>
</dbReference>
<feature type="region of interest" description="Disordered" evidence="13">
    <location>
        <begin position="433"/>
        <end position="528"/>
    </location>
</feature>
<dbReference type="AlphaFoldDB" id="A0A4Q7LRG3"/>
<dbReference type="FunFam" id="3.40.1360.10:FF:000002">
    <property type="entry name" value="DNA primase"/>
    <property type="match status" value="1"/>
</dbReference>
<reference evidence="15 16" key="1">
    <citation type="submission" date="2019-02" db="EMBL/GenBank/DDBJ databases">
        <title>Genomic Encyclopedia of Type Strains, Phase IV (KMG-IV): sequencing the most valuable type-strain genomes for metagenomic binning, comparative biology and taxonomic classification.</title>
        <authorList>
            <person name="Goeker M."/>
        </authorList>
    </citation>
    <scope>NUCLEOTIDE SEQUENCE [LARGE SCALE GENOMIC DNA]</scope>
    <source>
        <strain evidence="15 16">DSM 10617</strain>
    </source>
</reference>
<dbReference type="PROSITE" id="PS50880">
    <property type="entry name" value="TOPRIM"/>
    <property type="match status" value="1"/>
</dbReference>
<comment type="similarity">
    <text evidence="12">Belongs to the DnaG primase family.</text>
</comment>
<dbReference type="OrthoDB" id="9803773at2"/>
<dbReference type="Pfam" id="PF01807">
    <property type="entry name" value="Zn_ribbon_DnaG"/>
    <property type="match status" value="1"/>
</dbReference>
<comment type="function">
    <text evidence="12">RNA polymerase that catalyzes the synthesis of short RNA molecules used as primers for DNA polymerase during DNA replication.</text>
</comment>
<dbReference type="PANTHER" id="PTHR30313:SF2">
    <property type="entry name" value="DNA PRIMASE"/>
    <property type="match status" value="1"/>
</dbReference>
<keyword evidence="8 12" id="KW-0862">Zinc</keyword>
<evidence type="ECO:0000256" key="10">
    <source>
        <dbReference type="ARBA" id="ARBA00023125"/>
    </source>
</evidence>
<dbReference type="Gene3D" id="1.20.50.20">
    <property type="entry name" value="DnaG, RNA polymerase domain, helical bundle"/>
    <property type="match status" value="1"/>
</dbReference>
<evidence type="ECO:0000259" key="14">
    <source>
        <dbReference type="PROSITE" id="PS50880"/>
    </source>
</evidence>
<dbReference type="InterPro" id="IPR050219">
    <property type="entry name" value="DnaG_primase"/>
</dbReference>
<proteinExistence type="inferred from homology"/>
<dbReference type="InterPro" id="IPR002694">
    <property type="entry name" value="Znf_CHC2"/>
</dbReference>
<keyword evidence="2 12" id="KW-0639">Primosome</keyword>
<keyword evidence="5 12" id="KW-0235">DNA replication</keyword>
<keyword evidence="1 12" id="KW-0240">DNA-directed RNA polymerase</keyword>
<dbReference type="Pfam" id="PF13155">
    <property type="entry name" value="Toprim_2"/>
    <property type="match status" value="1"/>
</dbReference>
<comment type="domain">
    <text evidence="12">Contains an N-terminal zinc-binding domain, a central core domain that contains the primase activity, and a C-terminal DnaB-binding domain.</text>
</comment>
<dbReference type="Pfam" id="PF10410">
    <property type="entry name" value="DnaB_bind"/>
    <property type="match status" value="1"/>
</dbReference>
<keyword evidence="10 12" id="KW-0238">DNA-binding</keyword>
<organism evidence="15 16">
    <name type="scientific">Sphaerotilus mobilis</name>
    <dbReference type="NCBI Taxonomy" id="47994"/>
    <lineage>
        <taxon>Bacteria</taxon>
        <taxon>Pseudomonadati</taxon>
        <taxon>Pseudomonadota</taxon>
        <taxon>Betaproteobacteria</taxon>
        <taxon>Burkholderiales</taxon>
        <taxon>Sphaerotilaceae</taxon>
        <taxon>Sphaerotilus</taxon>
    </lineage>
</organism>
<dbReference type="RefSeq" id="WP_130481461.1">
    <property type="nucleotide sequence ID" value="NZ_SGWV01000008.1"/>
</dbReference>
<dbReference type="GO" id="GO:0005737">
    <property type="term" value="C:cytoplasm"/>
    <property type="evidence" value="ECO:0007669"/>
    <property type="project" value="TreeGrafter"/>
</dbReference>
<dbReference type="InterPro" id="IPR006295">
    <property type="entry name" value="DNA_primase_DnaG"/>
</dbReference>
<comment type="cofactor">
    <cofactor evidence="12">
        <name>Zn(2+)</name>
        <dbReference type="ChEBI" id="CHEBI:29105"/>
    </cofactor>
    <text evidence="12">Binds 1 zinc ion per monomer.</text>
</comment>
<feature type="domain" description="Toprim" evidence="14">
    <location>
        <begin position="260"/>
        <end position="342"/>
    </location>
</feature>
<evidence type="ECO:0000313" key="16">
    <source>
        <dbReference type="Proteomes" id="UP000293433"/>
    </source>
</evidence>
<dbReference type="Gene3D" id="3.90.980.10">
    <property type="entry name" value="DNA primase, catalytic core, N-terminal domain"/>
    <property type="match status" value="1"/>
</dbReference>
<dbReference type="GO" id="GO:0003677">
    <property type="term" value="F:DNA binding"/>
    <property type="evidence" value="ECO:0007669"/>
    <property type="project" value="UniProtKB-KW"/>
</dbReference>
<evidence type="ECO:0000256" key="7">
    <source>
        <dbReference type="ARBA" id="ARBA00022771"/>
    </source>
</evidence>
<keyword evidence="3 12" id="KW-0808">Transferase</keyword>
<dbReference type="InterPro" id="IPR034151">
    <property type="entry name" value="TOPRIM_DnaG_bac"/>
</dbReference>
<dbReference type="EMBL" id="SGWV01000008">
    <property type="protein sequence ID" value="RZS57051.1"/>
    <property type="molecule type" value="Genomic_DNA"/>
</dbReference>
<keyword evidence="9" id="KW-0460">Magnesium</keyword>
<keyword evidence="6 12" id="KW-0479">Metal-binding</keyword>
<keyword evidence="4 12" id="KW-0548">Nucleotidyltransferase</keyword>
<dbReference type="Gene3D" id="3.90.580.10">
    <property type="entry name" value="Zinc finger, CHC2-type domain"/>
    <property type="match status" value="1"/>
</dbReference>
<evidence type="ECO:0000256" key="4">
    <source>
        <dbReference type="ARBA" id="ARBA00022695"/>
    </source>
</evidence>
<evidence type="ECO:0000256" key="1">
    <source>
        <dbReference type="ARBA" id="ARBA00022478"/>
    </source>
</evidence>
<evidence type="ECO:0000256" key="6">
    <source>
        <dbReference type="ARBA" id="ARBA00022723"/>
    </source>
</evidence>
<evidence type="ECO:0000256" key="3">
    <source>
        <dbReference type="ARBA" id="ARBA00022679"/>
    </source>
</evidence>
<evidence type="ECO:0000256" key="9">
    <source>
        <dbReference type="ARBA" id="ARBA00022842"/>
    </source>
</evidence>
<name>A0A4Q7LRG3_9BURK</name>
<dbReference type="InterPro" id="IPR030846">
    <property type="entry name" value="DnaG_bac"/>
</dbReference>
<keyword evidence="16" id="KW-1185">Reference proteome</keyword>
<dbReference type="InterPro" id="IPR037068">
    <property type="entry name" value="DNA_primase_core_N_sf"/>
</dbReference>
<dbReference type="HAMAP" id="MF_00974">
    <property type="entry name" value="DNA_primase_DnaG"/>
    <property type="match status" value="1"/>
</dbReference>
<protein>
    <recommendedName>
        <fullName evidence="12">DNA primase</fullName>
        <ecNumber evidence="12">2.7.7.101</ecNumber>
    </recommendedName>
</protein>
<dbReference type="SMART" id="SM00493">
    <property type="entry name" value="TOPRIM"/>
    <property type="match status" value="1"/>
</dbReference>
<comment type="catalytic activity">
    <reaction evidence="12">
        <text>ssDNA + n NTP = ssDNA/pppN(pN)n-1 hybrid + (n-1) diphosphate.</text>
        <dbReference type="EC" id="2.7.7.101"/>
    </reaction>
</comment>
<dbReference type="SMART" id="SM00400">
    <property type="entry name" value="ZnF_CHCC"/>
    <property type="match status" value="1"/>
</dbReference>
<evidence type="ECO:0000256" key="2">
    <source>
        <dbReference type="ARBA" id="ARBA00022515"/>
    </source>
</evidence>
<dbReference type="SUPFAM" id="SSF57783">
    <property type="entry name" value="Zinc beta-ribbon"/>
    <property type="match status" value="1"/>
</dbReference>
<evidence type="ECO:0000256" key="11">
    <source>
        <dbReference type="ARBA" id="ARBA00023163"/>
    </source>
</evidence>
<keyword evidence="7 12" id="KW-0863">Zinc-finger</keyword>
<dbReference type="Pfam" id="PF08275">
    <property type="entry name" value="DNAG_N"/>
    <property type="match status" value="1"/>
</dbReference>
<dbReference type="EC" id="2.7.7.101" evidence="12"/>
<dbReference type="SUPFAM" id="SSF56731">
    <property type="entry name" value="DNA primase core"/>
    <property type="match status" value="1"/>
</dbReference>
<gene>
    <name evidence="12" type="primary">dnaG</name>
    <name evidence="15" type="ORF">EV685_1614</name>
</gene>
<dbReference type="FunFam" id="3.90.580.10:FF:000001">
    <property type="entry name" value="DNA primase"/>
    <property type="match status" value="1"/>
</dbReference>
<accession>A0A4Q7LRG3</accession>
<dbReference type="PANTHER" id="PTHR30313">
    <property type="entry name" value="DNA PRIMASE"/>
    <property type="match status" value="1"/>
</dbReference>
<evidence type="ECO:0000256" key="8">
    <source>
        <dbReference type="ARBA" id="ARBA00022833"/>
    </source>
</evidence>
<dbReference type="Gene3D" id="3.40.1360.10">
    <property type="match status" value="1"/>
</dbReference>
<dbReference type="InterPro" id="IPR013264">
    <property type="entry name" value="DNAG_N"/>
</dbReference>
<evidence type="ECO:0000313" key="15">
    <source>
        <dbReference type="EMBL" id="RZS57051.1"/>
    </source>
</evidence>
<sequence>MIPQGFIQDLLARADIVEVVGRHVTLKKAGINFKGLCPFHGEKSPSFIVSPSRQTYHCFGCGVHGNAVGFLMEHSGLGFVESVRELADGMGLQVPDDDTTAEERERAAKAREQRLSLTDVLAKAMGHYRDQLKRSDRAIAYLKKRGLTGTIAARFGLGYAPPGSHALASAYARYDDPQLVEAGLVIHKQETGEEERRYDRFRDRIMFPIRNPKGEVIGFGGRILDSGEPKYLNSPETPVFVKGRELYGLYEARQAMRERGHVLVTEGYMDVVALAQLGVPNAVATLGTACTADHIAKLMRFTDAVVFSFDGDTAGRRAASRALEAVLPHASDTRSFRFLFLPPEHDPDSFIRAEGREAFERCIAEAIPLSAQLMAVAAADCDLATPEGRSRMLAQARPLFEQLPDGLLQAQMLNELAQRGGLSVEVLAGHWQRPVPGKRPAGDGRPLRGDASAEDWTRQAAPPDWVDDPSQPPGPPRRRSWGDGDGGKRRWKERDGESSSGPRFGNRSGSSWRDRAAQAGATSSQYRRVPPRTATLLDRAAWLMVREAQLWLDLPPDEHERLVQQPAPYGDFFAALERLLHDQGVLPMATLLEDLSRQDGAEEDSSRTLLIGRIQAFHEVGEDANAREELAAVLKALHLQAVDEEITLLLESGDLSEAATERRNTLMAQRAALKAPPVAVDDGAHSIKPARRR</sequence>
<dbReference type="GO" id="GO:0000428">
    <property type="term" value="C:DNA-directed RNA polymerase complex"/>
    <property type="evidence" value="ECO:0007669"/>
    <property type="project" value="UniProtKB-KW"/>
</dbReference>
<feature type="zinc finger region" description="CHC2-type" evidence="12">
    <location>
        <begin position="37"/>
        <end position="61"/>
    </location>
</feature>
<feature type="compositionally biased region" description="Basic and acidic residues" evidence="13">
    <location>
        <begin position="480"/>
        <end position="497"/>
    </location>
</feature>
<keyword evidence="11 12" id="KW-0804">Transcription</keyword>
<dbReference type="InterPro" id="IPR036977">
    <property type="entry name" value="DNA_primase_Znf_CHC2"/>
</dbReference>
<dbReference type="Proteomes" id="UP000293433">
    <property type="component" value="Unassembled WGS sequence"/>
</dbReference>
<evidence type="ECO:0000256" key="13">
    <source>
        <dbReference type="SAM" id="MobiDB-lite"/>
    </source>
</evidence>
<dbReference type="GO" id="GO:0003899">
    <property type="term" value="F:DNA-directed RNA polymerase activity"/>
    <property type="evidence" value="ECO:0007669"/>
    <property type="project" value="UniProtKB-UniRule"/>
</dbReference>
<evidence type="ECO:0000256" key="12">
    <source>
        <dbReference type="HAMAP-Rule" id="MF_00974"/>
    </source>
</evidence>
<comment type="subunit">
    <text evidence="12">Monomer. Interacts with DnaB.</text>
</comment>
<dbReference type="InterPro" id="IPR019475">
    <property type="entry name" value="DNA_primase_DnaB-bd"/>
</dbReference>
<comment type="caution">
    <text evidence="15">The sequence shown here is derived from an EMBL/GenBank/DDBJ whole genome shotgun (WGS) entry which is preliminary data.</text>
</comment>